<gene>
    <name evidence="1" type="ORF">C1SCF055_LOCUS1155</name>
</gene>
<evidence type="ECO:0000313" key="2">
    <source>
        <dbReference type="EMBL" id="CAL4759895.1"/>
    </source>
</evidence>
<dbReference type="EMBL" id="CAMXCT030000021">
    <property type="protein sequence ID" value="CAL4759895.1"/>
    <property type="molecule type" value="Genomic_DNA"/>
</dbReference>
<reference evidence="1" key="1">
    <citation type="submission" date="2022-10" db="EMBL/GenBank/DDBJ databases">
        <authorList>
            <person name="Chen Y."/>
            <person name="Dougan E. K."/>
            <person name="Chan C."/>
            <person name="Rhodes N."/>
            <person name="Thang M."/>
        </authorList>
    </citation>
    <scope>NUCLEOTIDE SEQUENCE</scope>
</reference>
<keyword evidence="3" id="KW-1185">Reference proteome</keyword>
<dbReference type="EMBL" id="CAMXCT020000021">
    <property type="protein sequence ID" value="CAL1125958.1"/>
    <property type="molecule type" value="Genomic_DNA"/>
</dbReference>
<reference evidence="2 3" key="2">
    <citation type="submission" date="2024-05" db="EMBL/GenBank/DDBJ databases">
        <authorList>
            <person name="Chen Y."/>
            <person name="Shah S."/>
            <person name="Dougan E. K."/>
            <person name="Thang M."/>
            <person name="Chan C."/>
        </authorList>
    </citation>
    <scope>NUCLEOTIDE SEQUENCE [LARGE SCALE GENOMIC DNA]</scope>
</reference>
<dbReference type="Proteomes" id="UP001152797">
    <property type="component" value="Unassembled WGS sequence"/>
</dbReference>
<protein>
    <submittedName>
        <fullName evidence="2">CCHC-type domain-containing protein</fullName>
    </submittedName>
</protein>
<organism evidence="1">
    <name type="scientific">Cladocopium goreaui</name>
    <dbReference type="NCBI Taxonomy" id="2562237"/>
    <lineage>
        <taxon>Eukaryota</taxon>
        <taxon>Sar</taxon>
        <taxon>Alveolata</taxon>
        <taxon>Dinophyceae</taxon>
        <taxon>Suessiales</taxon>
        <taxon>Symbiodiniaceae</taxon>
        <taxon>Cladocopium</taxon>
    </lineage>
</organism>
<dbReference type="OrthoDB" id="10624266at2759"/>
<name>A0A9P1BFK7_9DINO</name>
<sequence length="339" mass="37537">MTPLRQLQPGPIPQCRFMVLEKRQSQEKENEDLWVADETASILLLDVPTYLGVEEGDLLKLQKGEVLQDDSRLFLRIGHGQLQRDGFLTLLFKETPNLSINWEALAAQAPVPAGHRCFLCGAEDHAVLECKYLPQGVVIRSNKLENLDRAQRRSLVEKALEAKGLAAPEAVRWYKKETSGGGLLYVRLNHPQAAQELIAMEALEIDGEKAKVYGISKGQPAAKVAKGKGDAKGKSREREVKSDQGPCFLCDGTAGAHQAFQCPFWRQCVQVKGAAEEDRDEIWAMLQQRNAEPLTLNFSKASQLFMARVGSVRRELSAAWGTAETSGQLVPRSMERAGC</sequence>
<evidence type="ECO:0000313" key="1">
    <source>
        <dbReference type="EMBL" id="CAI3972583.1"/>
    </source>
</evidence>
<proteinExistence type="predicted"/>
<accession>A0A9P1BFK7</accession>
<comment type="caution">
    <text evidence="1">The sequence shown here is derived from an EMBL/GenBank/DDBJ whole genome shotgun (WGS) entry which is preliminary data.</text>
</comment>
<evidence type="ECO:0000313" key="3">
    <source>
        <dbReference type="Proteomes" id="UP001152797"/>
    </source>
</evidence>
<dbReference type="EMBL" id="CAMXCT010000021">
    <property type="protein sequence ID" value="CAI3972583.1"/>
    <property type="molecule type" value="Genomic_DNA"/>
</dbReference>
<dbReference type="AlphaFoldDB" id="A0A9P1BFK7"/>